<evidence type="ECO:0000313" key="1">
    <source>
        <dbReference type="EMBL" id="GAG83684.1"/>
    </source>
</evidence>
<reference evidence="1" key="1">
    <citation type="journal article" date="2014" name="Front. Microbiol.">
        <title>High frequency of phylogenetically diverse reductive dehalogenase-homologous genes in deep subseafloor sedimentary metagenomes.</title>
        <authorList>
            <person name="Kawai M."/>
            <person name="Futagami T."/>
            <person name="Toyoda A."/>
            <person name="Takaki Y."/>
            <person name="Nishi S."/>
            <person name="Hori S."/>
            <person name="Arai W."/>
            <person name="Tsubouchi T."/>
            <person name="Morono Y."/>
            <person name="Uchiyama I."/>
            <person name="Ito T."/>
            <person name="Fujiyama A."/>
            <person name="Inagaki F."/>
            <person name="Takami H."/>
        </authorList>
    </citation>
    <scope>NUCLEOTIDE SEQUENCE</scope>
    <source>
        <strain evidence="1">Expedition CK06-06</strain>
    </source>
</reference>
<organism evidence="1">
    <name type="scientific">marine sediment metagenome</name>
    <dbReference type="NCBI Taxonomy" id="412755"/>
    <lineage>
        <taxon>unclassified sequences</taxon>
        <taxon>metagenomes</taxon>
        <taxon>ecological metagenomes</taxon>
    </lineage>
</organism>
<protein>
    <recommendedName>
        <fullName evidence="2">GAF domain-containing protein</fullName>
    </recommendedName>
</protein>
<evidence type="ECO:0008006" key="2">
    <source>
        <dbReference type="Google" id="ProtNLM"/>
    </source>
</evidence>
<proteinExistence type="predicted"/>
<dbReference type="Gene3D" id="3.30.450.40">
    <property type="match status" value="1"/>
</dbReference>
<dbReference type="EMBL" id="BART01016592">
    <property type="protein sequence ID" value="GAG83684.1"/>
    <property type="molecule type" value="Genomic_DNA"/>
</dbReference>
<sequence length="285" mass="33645">FLLLFWVHRRRRKKLETATRRLTKYDLAKTSLQKTAKLLYARLRLINNRISILASASQSKPQDINELVRLLKLGDLNDRKTWVTFVHTILGILCEQFSRDSFGRDLIVTTSVNKNEEWPHGFFKATYYERISKQDSEYLERIAYVYPQGMKPRDESMERKLTPQEAGVAYWVVKEGEMRILEDIRNQKKRRDKGWVDFYDRQHERYRSMMVIPVVQDLGINGQGEFVVGVVTIDTDIPKYFRDTNPFKAFLSDLTACYMALIALFRGEYQSTDAFRRVFEGRNKS</sequence>
<dbReference type="AlphaFoldDB" id="X1AM47"/>
<name>X1AM47_9ZZZZ</name>
<dbReference type="InterPro" id="IPR029016">
    <property type="entry name" value="GAF-like_dom_sf"/>
</dbReference>
<gene>
    <name evidence="1" type="ORF">S01H4_31862</name>
</gene>
<accession>X1AM47</accession>
<feature type="non-terminal residue" evidence="1">
    <location>
        <position position="1"/>
    </location>
</feature>
<comment type="caution">
    <text evidence="1">The sequence shown here is derived from an EMBL/GenBank/DDBJ whole genome shotgun (WGS) entry which is preliminary data.</text>
</comment>